<keyword evidence="2" id="KW-1185">Reference proteome</keyword>
<comment type="caution">
    <text evidence="1">The sequence shown here is derived from an EMBL/GenBank/DDBJ whole genome shotgun (WGS) entry which is preliminary data.</text>
</comment>
<dbReference type="Proteomes" id="UP001055879">
    <property type="component" value="Linkage Group LG12"/>
</dbReference>
<name>A0ACB8YK23_ARCLA</name>
<evidence type="ECO:0000313" key="1">
    <source>
        <dbReference type="EMBL" id="KAI3685425.1"/>
    </source>
</evidence>
<reference evidence="2" key="1">
    <citation type="journal article" date="2022" name="Mol. Ecol. Resour.">
        <title>The genomes of chicory, endive, great burdock and yacon provide insights into Asteraceae palaeo-polyploidization history and plant inulin production.</title>
        <authorList>
            <person name="Fan W."/>
            <person name="Wang S."/>
            <person name="Wang H."/>
            <person name="Wang A."/>
            <person name="Jiang F."/>
            <person name="Liu H."/>
            <person name="Zhao H."/>
            <person name="Xu D."/>
            <person name="Zhang Y."/>
        </authorList>
    </citation>
    <scope>NUCLEOTIDE SEQUENCE [LARGE SCALE GENOMIC DNA]</scope>
    <source>
        <strain evidence="2">cv. Niubang</strain>
    </source>
</reference>
<dbReference type="EMBL" id="CM042058">
    <property type="protein sequence ID" value="KAI3685425.1"/>
    <property type="molecule type" value="Genomic_DNA"/>
</dbReference>
<proteinExistence type="predicted"/>
<organism evidence="1 2">
    <name type="scientific">Arctium lappa</name>
    <name type="common">Greater burdock</name>
    <name type="synonym">Lappa major</name>
    <dbReference type="NCBI Taxonomy" id="4217"/>
    <lineage>
        <taxon>Eukaryota</taxon>
        <taxon>Viridiplantae</taxon>
        <taxon>Streptophyta</taxon>
        <taxon>Embryophyta</taxon>
        <taxon>Tracheophyta</taxon>
        <taxon>Spermatophyta</taxon>
        <taxon>Magnoliopsida</taxon>
        <taxon>eudicotyledons</taxon>
        <taxon>Gunneridae</taxon>
        <taxon>Pentapetalae</taxon>
        <taxon>asterids</taxon>
        <taxon>campanulids</taxon>
        <taxon>Asterales</taxon>
        <taxon>Asteraceae</taxon>
        <taxon>Carduoideae</taxon>
        <taxon>Cardueae</taxon>
        <taxon>Arctiinae</taxon>
        <taxon>Arctium</taxon>
    </lineage>
</organism>
<protein>
    <submittedName>
        <fullName evidence="1">Uncharacterized protein</fullName>
    </submittedName>
</protein>
<reference evidence="1 2" key="2">
    <citation type="journal article" date="2022" name="Mol. Ecol. Resour.">
        <title>The genomes of chicory, endive, great burdock and yacon provide insights into Asteraceae paleo-polyploidization history and plant inulin production.</title>
        <authorList>
            <person name="Fan W."/>
            <person name="Wang S."/>
            <person name="Wang H."/>
            <person name="Wang A."/>
            <person name="Jiang F."/>
            <person name="Liu H."/>
            <person name="Zhao H."/>
            <person name="Xu D."/>
            <person name="Zhang Y."/>
        </authorList>
    </citation>
    <scope>NUCLEOTIDE SEQUENCE [LARGE SCALE GENOMIC DNA]</scope>
    <source>
        <strain evidence="2">cv. Niubang</strain>
    </source>
</reference>
<evidence type="ECO:0000313" key="2">
    <source>
        <dbReference type="Proteomes" id="UP001055879"/>
    </source>
</evidence>
<accession>A0ACB8YK23</accession>
<gene>
    <name evidence="1" type="ORF">L6452_34667</name>
</gene>
<sequence>MTENQPISKVDIGNHQKEKMWRKGKDFANEDDQVEPLQLNRKRRSQTNSAPETEGTNSDSDFEEPRISNVGIKINETGVLGGRKKDQKKKGKDKKDKSKRPVLGIRTRMSPMILQQTLYEMSDDQRKAVEEMGLGSFIGMTVDGIPSRLGYFVVNNLDTNTMEMTLNHVTIIINEETVHQILKVPIGGIDLATVEPDSQGDALATTWKKQYGKEKMHPTDVMNRILESSVNG</sequence>